<evidence type="ECO:0000259" key="1">
    <source>
        <dbReference type="Pfam" id="PF07700"/>
    </source>
</evidence>
<dbReference type="Proteomes" id="UP000290057">
    <property type="component" value="Chromosome"/>
</dbReference>
<dbReference type="EMBL" id="AP019389">
    <property type="protein sequence ID" value="BBI21654.1"/>
    <property type="molecule type" value="Genomic_DNA"/>
</dbReference>
<keyword evidence="4" id="KW-1185">Reference proteome</keyword>
<dbReference type="GO" id="GO:0020037">
    <property type="term" value="F:heme binding"/>
    <property type="evidence" value="ECO:0007669"/>
    <property type="project" value="InterPro"/>
</dbReference>
<dbReference type="Gene3D" id="3.90.1520.10">
    <property type="entry name" value="H-NOX domain"/>
    <property type="match status" value="1"/>
</dbReference>
<name>A0A3T1CKX3_9SPHN</name>
<dbReference type="InterPro" id="IPR038158">
    <property type="entry name" value="H-NOX_domain_sf"/>
</dbReference>
<gene>
    <name evidence="3" type="ORF">D0Y83_14700</name>
    <name evidence="2" type="ORF">EKJ_25010</name>
</gene>
<dbReference type="Pfam" id="PF07700">
    <property type="entry name" value="HNOB"/>
    <property type="match status" value="1"/>
</dbReference>
<dbReference type="EMBL" id="CP032228">
    <property type="protein sequence ID" value="QFI64371.1"/>
    <property type="molecule type" value="Genomic_DNA"/>
</dbReference>
<dbReference type="Proteomes" id="UP000325385">
    <property type="component" value="Chromosome"/>
</dbReference>
<dbReference type="AlphaFoldDB" id="A0A3T1CKX3"/>
<reference evidence="3" key="2">
    <citation type="submission" date="2018-09" db="EMBL/GenBank/DDBJ databases">
        <authorList>
            <person name="Zhang J."/>
        </authorList>
    </citation>
    <scope>NUCLEOTIDE SEQUENCE</scope>
    <source>
        <strain evidence="3">21-3</strain>
    </source>
</reference>
<evidence type="ECO:0000313" key="2">
    <source>
        <dbReference type="EMBL" id="BBI21654.1"/>
    </source>
</evidence>
<sequence length="177" mass="19690">MKGIIFTELVGFLDHAGGPDFAEKVLEDAGLPHGGAYSRVARYPWQEAVRVVEAASRETGAEFSDLCQQFGAYLFERFTVLYPEIIGRYSDAEALLSHVEDHIHEDVKILYPDAEPPTVTVRNEGDRLRVEYASHRPFAHIAHGLVAGAMNHFGDLRDLEWLTSSEGGTRAAFAMTR</sequence>
<evidence type="ECO:0000313" key="5">
    <source>
        <dbReference type="Proteomes" id="UP000325385"/>
    </source>
</evidence>
<accession>A0A3T1CKX3</accession>
<evidence type="ECO:0000313" key="4">
    <source>
        <dbReference type="Proteomes" id="UP000290057"/>
    </source>
</evidence>
<protein>
    <submittedName>
        <fullName evidence="2">Guanylate cyclase</fullName>
    </submittedName>
</protein>
<evidence type="ECO:0000313" key="3">
    <source>
        <dbReference type="EMBL" id="QFI64371.1"/>
    </source>
</evidence>
<reference evidence="5" key="1">
    <citation type="submission" date="2018-09" db="EMBL/GenBank/DDBJ databases">
        <title>Nocardia yunnanensis sp. nov., an actinomycete isolated from a soil sample.</title>
        <authorList>
            <person name="Zhang J."/>
        </authorList>
    </citation>
    <scope>NUCLEOTIDE SEQUENCE [LARGE SCALE GENOMIC DNA]</scope>
    <source>
        <strain evidence="5">21-3</strain>
    </source>
</reference>
<dbReference type="InterPro" id="IPR024096">
    <property type="entry name" value="NO_sig/Golgi_transp_ligand-bd"/>
</dbReference>
<organism evidence="2 4">
    <name type="scientific">Qipengyuania flava</name>
    <dbReference type="NCBI Taxonomy" id="192812"/>
    <lineage>
        <taxon>Bacteria</taxon>
        <taxon>Pseudomonadati</taxon>
        <taxon>Pseudomonadota</taxon>
        <taxon>Alphaproteobacteria</taxon>
        <taxon>Sphingomonadales</taxon>
        <taxon>Erythrobacteraceae</taxon>
        <taxon>Qipengyuania</taxon>
    </lineage>
</organism>
<dbReference type="GeneID" id="69698570"/>
<feature type="domain" description="Heme NO-binding" evidence="1">
    <location>
        <begin position="2"/>
        <end position="154"/>
    </location>
</feature>
<reference evidence="2 4" key="3">
    <citation type="submission" date="2019-01" db="EMBL/GenBank/DDBJ databases">
        <title>Complete genome sequence of Erythrobacter flavus KJ5.</title>
        <authorList>
            <person name="Kanesaki Y."/>
            <person name="Brotosudarmo T."/>
            <person name="Moriuchi R."/>
            <person name="Awai K."/>
        </authorList>
    </citation>
    <scope>NUCLEOTIDE SEQUENCE [LARGE SCALE GENOMIC DNA]</scope>
    <source>
        <strain evidence="2 4">KJ5</strain>
    </source>
</reference>
<dbReference type="SUPFAM" id="SSF111126">
    <property type="entry name" value="Ligand-binding domain in the NO signalling and Golgi transport"/>
    <property type="match status" value="1"/>
</dbReference>
<dbReference type="InterPro" id="IPR011644">
    <property type="entry name" value="Heme_NO-bd"/>
</dbReference>
<dbReference type="RefSeq" id="WP_067468328.1">
    <property type="nucleotide sequence ID" value="NZ_AP019389.1"/>
</dbReference>
<proteinExistence type="predicted"/>